<protein>
    <submittedName>
        <fullName evidence="3">Sporulation factor spoiiga</fullName>
    </submittedName>
</protein>
<dbReference type="AlphaFoldDB" id="A0A498R456"/>
<evidence type="ECO:0000313" key="4">
    <source>
        <dbReference type="Proteomes" id="UP000277811"/>
    </source>
</evidence>
<dbReference type="GO" id="GO:0006508">
    <property type="term" value="P:proteolysis"/>
    <property type="evidence" value="ECO:0007669"/>
    <property type="project" value="InterPro"/>
</dbReference>
<keyword evidence="2" id="KW-0812">Transmembrane</keyword>
<feature type="transmembrane region" description="Helical" evidence="2">
    <location>
        <begin position="58"/>
        <end position="76"/>
    </location>
</feature>
<dbReference type="GO" id="GO:0030436">
    <property type="term" value="P:asexual sporulation"/>
    <property type="evidence" value="ECO:0007669"/>
    <property type="project" value="InterPro"/>
</dbReference>
<dbReference type="Proteomes" id="UP000277811">
    <property type="component" value="Unassembled WGS sequence"/>
</dbReference>
<dbReference type="InterPro" id="IPR005081">
    <property type="entry name" value="SpoIIGA"/>
</dbReference>
<feature type="transmembrane region" description="Helical" evidence="2">
    <location>
        <begin position="6"/>
        <end position="26"/>
    </location>
</feature>
<feature type="active site" evidence="1">
    <location>
        <position position="176"/>
    </location>
</feature>
<organism evidence="3 4">
    <name type="scientific">Lucifera butyrica</name>
    <dbReference type="NCBI Taxonomy" id="1351585"/>
    <lineage>
        <taxon>Bacteria</taxon>
        <taxon>Bacillati</taxon>
        <taxon>Bacillota</taxon>
        <taxon>Negativicutes</taxon>
        <taxon>Veillonellales</taxon>
        <taxon>Veillonellaceae</taxon>
        <taxon>Lucifera</taxon>
    </lineage>
</organism>
<evidence type="ECO:0000313" key="3">
    <source>
        <dbReference type="EMBL" id="VBB06211.1"/>
    </source>
</evidence>
<sequence length="314" mass="35230">MYVYVDTLLLLNLIMNSIILFITAWVSNIAYVWWRILLSAFCGAIYVLFGVLPQTAVFYSPLAKVAVSVALVLIAFSVKSWKALAFLVGVFYIISFVLGGAVVGWFYFWQSTGLNAKEFALNQVSWTDLAGGSIMGVLFLLLLVRRMKARIDRRHLIFPVILEYGGRKSEAQAMLDTGNRLYTTVGKSPVVLVEQKIAEPVLGPLAVKYLHDNDPENWLANLDQCLDLRWLERIEIIPYQAVGARNLLLGFRLDWLRVMTGNRVITVKNVVVGIYTGILSSDGMYTVLLHPEIVQNVNSERKADVCVLPGRLLN</sequence>
<reference evidence="3 4" key="1">
    <citation type="submission" date="2018-06" db="EMBL/GenBank/DDBJ databases">
        <authorList>
            <person name="Strepis N."/>
        </authorList>
    </citation>
    <scope>NUCLEOTIDE SEQUENCE [LARGE SCALE GENOMIC DNA]</scope>
    <source>
        <strain evidence="3">LUCI</strain>
    </source>
</reference>
<gene>
    <name evidence="3" type="ORF">LUCI_1427</name>
</gene>
<dbReference type="GO" id="GO:0004190">
    <property type="term" value="F:aspartic-type endopeptidase activity"/>
    <property type="evidence" value="ECO:0007669"/>
    <property type="project" value="InterPro"/>
</dbReference>
<dbReference type="Pfam" id="PF03419">
    <property type="entry name" value="Peptidase_U4"/>
    <property type="match status" value="1"/>
</dbReference>
<dbReference type="PIRSF" id="PIRSF018571">
    <property type="entry name" value="SpoIIGA"/>
    <property type="match status" value="1"/>
</dbReference>
<keyword evidence="4" id="KW-1185">Reference proteome</keyword>
<dbReference type="RefSeq" id="WP_122627149.1">
    <property type="nucleotide sequence ID" value="NZ_UPPP01000061.1"/>
</dbReference>
<feature type="transmembrane region" description="Helical" evidence="2">
    <location>
        <begin position="83"/>
        <end position="106"/>
    </location>
</feature>
<name>A0A498R456_9FIRM</name>
<feature type="transmembrane region" description="Helical" evidence="2">
    <location>
        <begin position="126"/>
        <end position="144"/>
    </location>
</feature>
<keyword evidence="2" id="KW-0472">Membrane</keyword>
<evidence type="ECO:0000256" key="1">
    <source>
        <dbReference type="PIRSR" id="PIRSR018571-1"/>
    </source>
</evidence>
<evidence type="ECO:0000256" key="2">
    <source>
        <dbReference type="SAM" id="Phobius"/>
    </source>
</evidence>
<dbReference type="EMBL" id="UPPP01000061">
    <property type="protein sequence ID" value="VBB06211.1"/>
    <property type="molecule type" value="Genomic_DNA"/>
</dbReference>
<keyword evidence="2" id="KW-1133">Transmembrane helix</keyword>
<feature type="transmembrane region" description="Helical" evidence="2">
    <location>
        <begin position="33"/>
        <end position="52"/>
    </location>
</feature>
<dbReference type="OrthoDB" id="2690199at2"/>
<accession>A0A498R456</accession>
<proteinExistence type="predicted"/>